<keyword evidence="4 8" id="KW-1133">Transmembrane helix</keyword>
<feature type="domain" description="PSI" evidence="9">
    <location>
        <begin position="398"/>
        <end position="443"/>
    </location>
</feature>
<evidence type="ECO:0000256" key="2">
    <source>
        <dbReference type="ARBA" id="ARBA00022692"/>
    </source>
</evidence>
<name>A0A9R0EJJ6_SPOFR</name>
<keyword evidence="6" id="KW-0325">Glycoprotein</keyword>
<evidence type="ECO:0000256" key="3">
    <source>
        <dbReference type="ARBA" id="ARBA00022729"/>
    </source>
</evidence>
<evidence type="ECO:0000259" key="9">
    <source>
        <dbReference type="SMART" id="SM00423"/>
    </source>
</evidence>
<keyword evidence="3" id="KW-0732">Signal</keyword>
<feature type="region of interest" description="Disordered" evidence="7">
    <location>
        <begin position="57"/>
        <end position="120"/>
    </location>
</feature>
<proteinExistence type="predicted"/>
<dbReference type="SMART" id="SM00423">
    <property type="entry name" value="PSI"/>
    <property type="match status" value="1"/>
</dbReference>
<dbReference type="PANTHER" id="PTHR13055:SF12">
    <property type="entry name" value="LD40707P"/>
    <property type="match status" value="1"/>
</dbReference>
<dbReference type="InterPro" id="IPR016201">
    <property type="entry name" value="PSI"/>
</dbReference>
<dbReference type="InterPro" id="IPR002165">
    <property type="entry name" value="Plexin_repeat"/>
</dbReference>
<dbReference type="RefSeq" id="XP_035438176.1">
    <property type="nucleotide sequence ID" value="XM_035582283.2"/>
</dbReference>
<dbReference type="GeneID" id="118268008"/>
<dbReference type="PANTHER" id="PTHR13055">
    <property type="entry name" value="TUMOR ENDOTHELIAL MARKER 7 RELATED"/>
    <property type="match status" value="1"/>
</dbReference>
<dbReference type="Pfam" id="PF01437">
    <property type="entry name" value="PSI"/>
    <property type="match status" value="1"/>
</dbReference>
<evidence type="ECO:0000256" key="8">
    <source>
        <dbReference type="SAM" id="Phobius"/>
    </source>
</evidence>
<evidence type="ECO:0000313" key="11">
    <source>
        <dbReference type="RefSeq" id="XP_035438176.1"/>
    </source>
</evidence>
<evidence type="ECO:0000313" key="10">
    <source>
        <dbReference type="Proteomes" id="UP000829999"/>
    </source>
</evidence>
<evidence type="ECO:0000256" key="5">
    <source>
        <dbReference type="ARBA" id="ARBA00023136"/>
    </source>
</evidence>
<feature type="compositionally biased region" description="Low complexity" evidence="7">
    <location>
        <begin position="70"/>
        <end position="79"/>
    </location>
</feature>
<comment type="subcellular location">
    <subcellularLocation>
        <location evidence="1">Membrane</location>
        <topology evidence="1">Single-pass type I membrane protein</topology>
    </subcellularLocation>
</comment>
<protein>
    <submittedName>
        <fullName evidence="11">Plexin domain-containing protein 2</fullName>
    </submittedName>
</protein>
<keyword evidence="2 8" id="KW-0812">Transmembrane</keyword>
<dbReference type="OrthoDB" id="6285106at2759"/>
<accession>A0A9R0EJJ6</accession>
<gene>
    <name evidence="11" type="primary">LOC118268008</name>
</gene>
<organism evidence="10 11">
    <name type="scientific">Spodoptera frugiperda</name>
    <name type="common">Fall armyworm</name>
    <dbReference type="NCBI Taxonomy" id="7108"/>
    <lineage>
        <taxon>Eukaryota</taxon>
        <taxon>Metazoa</taxon>
        <taxon>Ecdysozoa</taxon>
        <taxon>Arthropoda</taxon>
        <taxon>Hexapoda</taxon>
        <taxon>Insecta</taxon>
        <taxon>Pterygota</taxon>
        <taxon>Neoptera</taxon>
        <taxon>Endopterygota</taxon>
        <taxon>Lepidoptera</taxon>
        <taxon>Glossata</taxon>
        <taxon>Ditrysia</taxon>
        <taxon>Noctuoidea</taxon>
        <taxon>Noctuidae</taxon>
        <taxon>Amphipyrinae</taxon>
        <taxon>Spodoptera</taxon>
    </lineage>
</organism>
<feature type="transmembrane region" description="Helical" evidence="8">
    <location>
        <begin position="520"/>
        <end position="544"/>
    </location>
</feature>
<keyword evidence="10" id="KW-1185">Reference proteome</keyword>
<feature type="compositionally biased region" description="Low complexity" evidence="7">
    <location>
        <begin position="91"/>
        <end position="107"/>
    </location>
</feature>
<evidence type="ECO:0000256" key="7">
    <source>
        <dbReference type="SAM" id="MobiDB-lite"/>
    </source>
</evidence>
<evidence type="ECO:0000256" key="6">
    <source>
        <dbReference type="ARBA" id="ARBA00023180"/>
    </source>
</evidence>
<dbReference type="GO" id="GO:0016020">
    <property type="term" value="C:membrane"/>
    <property type="evidence" value="ECO:0007669"/>
    <property type="project" value="UniProtKB-SubCell"/>
</dbReference>
<dbReference type="Proteomes" id="UP000829999">
    <property type="component" value="Chromosome 25"/>
</dbReference>
<evidence type="ECO:0000256" key="4">
    <source>
        <dbReference type="ARBA" id="ARBA00022989"/>
    </source>
</evidence>
<dbReference type="AlphaFoldDB" id="A0A9R0EJJ6"/>
<reference evidence="11" key="1">
    <citation type="submission" date="2025-08" db="UniProtKB">
        <authorList>
            <consortium name="RefSeq"/>
        </authorList>
    </citation>
    <scope>IDENTIFICATION</scope>
    <source>
        <tissue evidence="11">Whole larval tissue</tissue>
    </source>
</reference>
<evidence type="ECO:0000256" key="1">
    <source>
        <dbReference type="ARBA" id="ARBA00004479"/>
    </source>
</evidence>
<keyword evidence="5 8" id="KW-0472">Membrane</keyword>
<dbReference type="Gene3D" id="3.30.1680.10">
    <property type="entry name" value="ligand-binding face of the semaphorins, domain 2"/>
    <property type="match status" value="1"/>
</dbReference>
<sequence length="579" mass="64387">MRMDRLLVRVNFKYITSVFLLVFAVSQSTNAWNLEYVLDSGSSSPFRYDVETLDHSLRQRRDVIPPPTLSPTASSPNLTQTQPAPVPSDPAPTASNTTSSNATPGSNKTANATEGAAPTTATSVTHTPLLGVNGSGILHVNLTANLPINLTDTMPKVSDPIVPDDNFTDVFKETPERIMSEQNLSNLTYDHHNFYNSTFIGNLTFFKDYWANITIEKAEVHQVLSNSHRRATSIQLSFDFPFYGHNIRNVTVATGGFIYTGEHVHNWLAATQYIAPLMGNFDTTLTNDSKIKLYDDGEKFSAFWENVTLQEDTTKKFTFAVTLYKNGDIIFAYKDIPIDVQEINDTEHPVKVGISDAYLTDKIVFYIRRKTIYEYHRVSFKDHMITNNTVLKMTALPTCLQYDTCDSCLNHNTGFNCTWCPQIQKCSSGTDRNKQDWLLRKCEKTTIVNATACAATRIDAPTDASGVPATGNTAYTTDQQNTRHDTVFNTTLEANAPKSNAGRTGQAAQASPTVEAHSSLGGAVAAFISITLICAAVSWIFYAFKNPHTRSGQLLIKYRPSQWNWRRGEARYTAATIHM</sequence>
<dbReference type="InterPro" id="IPR031152">
    <property type="entry name" value="PLXDC"/>
</dbReference>